<evidence type="ECO:0000256" key="6">
    <source>
        <dbReference type="HAMAP-Rule" id="MF_00944"/>
    </source>
</evidence>
<gene>
    <name evidence="6" type="primary">ychF</name>
    <name evidence="9" type="ORF">C8D82_102112</name>
</gene>
<dbReference type="CDD" id="cd01900">
    <property type="entry name" value="YchF"/>
    <property type="match status" value="1"/>
</dbReference>
<accession>A0A2U1BA83</accession>
<evidence type="ECO:0000256" key="5">
    <source>
        <dbReference type="ARBA" id="ARBA00022842"/>
    </source>
</evidence>
<evidence type="ECO:0000256" key="4">
    <source>
        <dbReference type="ARBA" id="ARBA00022840"/>
    </source>
</evidence>
<evidence type="ECO:0000313" key="9">
    <source>
        <dbReference type="EMBL" id="PVY45541.1"/>
    </source>
</evidence>
<dbReference type="HAMAP" id="MF_00944">
    <property type="entry name" value="YchF_OLA1_ATPase"/>
    <property type="match status" value="1"/>
</dbReference>
<dbReference type="InterPro" id="IPR041706">
    <property type="entry name" value="YchF_N"/>
</dbReference>
<comment type="similarity">
    <text evidence="6">Belongs to the TRAFAC class OBG-HflX-like GTPase superfamily. OBG GTPase family. YchF/OLA1 subfamily.</text>
</comment>
<dbReference type="GO" id="GO:0016887">
    <property type="term" value="F:ATP hydrolysis activity"/>
    <property type="evidence" value="ECO:0007669"/>
    <property type="project" value="UniProtKB-UniRule"/>
</dbReference>
<evidence type="ECO:0000256" key="1">
    <source>
        <dbReference type="ARBA" id="ARBA00001946"/>
    </source>
</evidence>
<dbReference type="Gene3D" id="1.10.150.300">
    <property type="entry name" value="TGS-like domain"/>
    <property type="match status" value="1"/>
</dbReference>
<comment type="caution">
    <text evidence="9">The sequence shown here is derived from an EMBL/GenBank/DDBJ whole genome shotgun (WGS) entry which is preliminary data.</text>
</comment>
<evidence type="ECO:0000259" key="7">
    <source>
        <dbReference type="PROSITE" id="PS51710"/>
    </source>
</evidence>
<dbReference type="FunFam" id="3.10.20.30:FF:000001">
    <property type="entry name" value="Ribosome-binding ATPase YchF"/>
    <property type="match status" value="1"/>
</dbReference>
<dbReference type="FunFam" id="1.10.150.300:FF:000001">
    <property type="entry name" value="Ribosome-binding ATPase YchF"/>
    <property type="match status" value="1"/>
</dbReference>
<dbReference type="RefSeq" id="WP_116882569.1">
    <property type="nucleotide sequence ID" value="NZ_CAJKCJ010000015.1"/>
</dbReference>
<dbReference type="PROSITE" id="PS51880">
    <property type="entry name" value="TGS"/>
    <property type="match status" value="1"/>
</dbReference>
<dbReference type="GO" id="GO:0005737">
    <property type="term" value="C:cytoplasm"/>
    <property type="evidence" value="ECO:0007669"/>
    <property type="project" value="TreeGrafter"/>
</dbReference>
<dbReference type="PRINTS" id="PR00326">
    <property type="entry name" value="GTP1OBG"/>
</dbReference>
<dbReference type="InterPro" id="IPR012676">
    <property type="entry name" value="TGS-like"/>
</dbReference>
<dbReference type="PROSITE" id="PS51710">
    <property type="entry name" value="G_OBG"/>
    <property type="match status" value="1"/>
</dbReference>
<dbReference type="SUPFAM" id="SSF52540">
    <property type="entry name" value="P-loop containing nucleoside triphosphate hydrolases"/>
    <property type="match status" value="1"/>
</dbReference>
<dbReference type="Pfam" id="PF06071">
    <property type="entry name" value="YchF-GTPase_C"/>
    <property type="match status" value="1"/>
</dbReference>
<dbReference type="InterPro" id="IPR013029">
    <property type="entry name" value="YchF_C"/>
</dbReference>
<keyword evidence="3 6" id="KW-0547">Nucleotide-binding</keyword>
<dbReference type="InterPro" id="IPR006073">
    <property type="entry name" value="GTP-bd"/>
</dbReference>
<evidence type="ECO:0000313" key="10">
    <source>
        <dbReference type="Proteomes" id="UP000245959"/>
    </source>
</evidence>
<dbReference type="InterPro" id="IPR023192">
    <property type="entry name" value="TGS-like_dom_sf"/>
</dbReference>
<keyword evidence="4 6" id="KW-0067">ATP-binding</keyword>
<evidence type="ECO:0000259" key="8">
    <source>
        <dbReference type="PROSITE" id="PS51880"/>
    </source>
</evidence>
<evidence type="ECO:0000256" key="3">
    <source>
        <dbReference type="ARBA" id="ARBA00022741"/>
    </source>
</evidence>
<dbReference type="GO" id="GO:0005524">
    <property type="term" value="F:ATP binding"/>
    <property type="evidence" value="ECO:0007669"/>
    <property type="project" value="UniProtKB-UniRule"/>
</dbReference>
<dbReference type="Gene3D" id="3.40.50.300">
    <property type="entry name" value="P-loop containing nucleotide triphosphate hydrolases"/>
    <property type="match status" value="1"/>
</dbReference>
<dbReference type="CDD" id="cd04867">
    <property type="entry name" value="TGS_YchF_OLA1"/>
    <property type="match status" value="1"/>
</dbReference>
<dbReference type="SUPFAM" id="SSF81271">
    <property type="entry name" value="TGS-like"/>
    <property type="match status" value="1"/>
</dbReference>
<feature type="binding site" evidence="6">
    <location>
        <begin position="12"/>
        <end position="17"/>
    </location>
    <ligand>
        <name>ATP</name>
        <dbReference type="ChEBI" id="CHEBI:30616"/>
    </ligand>
</feature>
<dbReference type="GeneID" id="78293901"/>
<dbReference type="PIRSF" id="PIRSF006641">
    <property type="entry name" value="CHP00092"/>
    <property type="match status" value="1"/>
</dbReference>
<keyword evidence="2" id="KW-0479">Metal-binding</keyword>
<reference evidence="9 10" key="1">
    <citation type="submission" date="2018-04" db="EMBL/GenBank/DDBJ databases">
        <title>Genomic Encyclopedia of Type Strains, Phase IV (KMG-IV): sequencing the most valuable type-strain genomes for metagenomic binning, comparative biology and taxonomic classification.</title>
        <authorList>
            <person name="Goeker M."/>
        </authorList>
    </citation>
    <scope>NUCLEOTIDE SEQUENCE [LARGE SCALE GENOMIC DNA]</scope>
    <source>
        <strain evidence="9 10">DSM 14823</strain>
    </source>
</reference>
<protein>
    <recommendedName>
        <fullName evidence="6">Ribosome-binding ATPase YchF</fullName>
    </recommendedName>
</protein>
<evidence type="ECO:0000256" key="2">
    <source>
        <dbReference type="ARBA" id="ARBA00022723"/>
    </source>
</evidence>
<keyword evidence="5" id="KW-0460">Magnesium</keyword>
<dbReference type="GO" id="GO:0046872">
    <property type="term" value="F:metal ion binding"/>
    <property type="evidence" value="ECO:0007669"/>
    <property type="project" value="UniProtKB-KW"/>
</dbReference>
<dbReference type="AlphaFoldDB" id="A0A2U1BA83"/>
<dbReference type="InterPro" id="IPR004095">
    <property type="entry name" value="TGS"/>
</dbReference>
<dbReference type="InterPro" id="IPR012675">
    <property type="entry name" value="Beta-grasp_dom_sf"/>
</dbReference>
<dbReference type="GO" id="GO:0005525">
    <property type="term" value="F:GTP binding"/>
    <property type="evidence" value="ECO:0007669"/>
    <property type="project" value="InterPro"/>
</dbReference>
<dbReference type="Gene3D" id="3.10.20.30">
    <property type="match status" value="1"/>
</dbReference>
<feature type="domain" description="TGS" evidence="8">
    <location>
        <begin position="281"/>
        <end position="364"/>
    </location>
</feature>
<comment type="function">
    <text evidence="6">ATPase that binds to both the 70S ribosome and the 50S ribosomal subunit in a nucleotide-independent manner.</text>
</comment>
<proteinExistence type="inferred from homology"/>
<dbReference type="PANTHER" id="PTHR23305:SF18">
    <property type="entry name" value="OBG-TYPE G DOMAIN-CONTAINING PROTEIN"/>
    <property type="match status" value="1"/>
</dbReference>
<dbReference type="EMBL" id="QEKH01000002">
    <property type="protein sequence ID" value="PVY45541.1"/>
    <property type="molecule type" value="Genomic_DNA"/>
</dbReference>
<name>A0A2U1BA83_9BACT</name>
<feature type="domain" description="OBG-type G" evidence="7">
    <location>
        <begin position="3"/>
        <end position="259"/>
    </location>
</feature>
<dbReference type="GO" id="GO:0043023">
    <property type="term" value="F:ribosomal large subunit binding"/>
    <property type="evidence" value="ECO:0007669"/>
    <property type="project" value="UniProtKB-UniRule"/>
</dbReference>
<sequence length="366" mass="39980">MSFSCGFVGLPNVGKSTLFNALCKGGAEAANFPFCTIEPNTGIVPVPDERLQVLSDLEHSGRIVPSTLKFIDIAGLVKGASQGQGLGNQFLGHIRSVDAIAHVVRLFDDPDVVHVDAEPDPVNDLEVIMTELMLADLDVLEKRRDRAHKLARSNDADAKLELELVKEMAAQLGEGKIPTYDKDNPKVAALVKSFELLTLMPAFVCANTDEETFKNFDANPKAKHLAEYAAQHGLEVVPVCAKLEDELGQLEPEDAAMFMEEIGIRETGLNRVIKTGYRLLDYITFFTAGPMESRAWTVTRGTPAPQAAGKIHTDLCRGFIRMETVSYEDLVAAGGWTKAQAAGKLRIEGKDYLIQDGDVIHVRFSV</sequence>
<organism evidence="9 10">
    <name type="scientific">Victivallis vadensis</name>
    <dbReference type="NCBI Taxonomy" id="172901"/>
    <lineage>
        <taxon>Bacteria</taxon>
        <taxon>Pseudomonadati</taxon>
        <taxon>Lentisphaerota</taxon>
        <taxon>Lentisphaeria</taxon>
        <taxon>Victivallales</taxon>
        <taxon>Victivallaceae</taxon>
        <taxon>Victivallis</taxon>
    </lineage>
</organism>
<comment type="cofactor">
    <cofactor evidence="1">
        <name>Mg(2+)</name>
        <dbReference type="ChEBI" id="CHEBI:18420"/>
    </cofactor>
</comment>
<dbReference type="InterPro" id="IPR004396">
    <property type="entry name" value="ATPase_YchF/OLA1"/>
</dbReference>
<dbReference type="InterPro" id="IPR031167">
    <property type="entry name" value="G_OBG"/>
</dbReference>
<dbReference type="Proteomes" id="UP000245959">
    <property type="component" value="Unassembled WGS sequence"/>
</dbReference>
<dbReference type="PANTHER" id="PTHR23305">
    <property type="entry name" value="OBG GTPASE FAMILY"/>
    <property type="match status" value="1"/>
</dbReference>
<dbReference type="NCBIfam" id="TIGR00092">
    <property type="entry name" value="redox-regulated ATPase YchF"/>
    <property type="match status" value="1"/>
</dbReference>
<dbReference type="Pfam" id="PF01926">
    <property type="entry name" value="MMR_HSR1"/>
    <property type="match status" value="1"/>
</dbReference>
<keyword evidence="10" id="KW-1185">Reference proteome</keyword>
<dbReference type="InterPro" id="IPR027417">
    <property type="entry name" value="P-loop_NTPase"/>
</dbReference>